<evidence type="ECO:0000313" key="3">
    <source>
        <dbReference type="Proteomes" id="UP001305521"/>
    </source>
</evidence>
<sequence>MNSEPGDVAVGPLPPGPLGDHVLDLAATGRAGLAALLGDAPQRHALFRRGMRADRFLVATVNGELAGYLSLKYAGQGPFAPSLGDFIRCQGWRRGPHAWAVFSWIEARTQPRPRGAYVYGMDVLKAWRGHKHGRDVGGALMAAAIEAMTRLGYTSLDMEVRRPTARALARRAGAVPAVAPRLSLTRLLMATAGEYERLTIPLTPEARHGRP</sequence>
<feature type="domain" description="N-acetyltransferase" evidence="1">
    <location>
        <begin position="51"/>
        <end position="169"/>
    </location>
</feature>
<dbReference type="SUPFAM" id="SSF55729">
    <property type="entry name" value="Acyl-CoA N-acyltransferases (Nat)"/>
    <property type="match status" value="1"/>
</dbReference>
<dbReference type="Proteomes" id="UP001305521">
    <property type="component" value="Chromosome"/>
</dbReference>
<name>A0ABZ0PIC5_9PROT</name>
<dbReference type="InterPro" id="IPR016181">
    <property type="entry name" value="Acyl_CoA_acyltransferase"/>
</dbReference>
<dbReference type="Pfam" id="PF00583">
    <property type="entry name" value="Acetyltransf_1"/>
    <property type="match status" value="1"/>
</dbReference>
<evidence type="ECO:0000313" key="2">
    <source>
        <dbReference type="EMBL" id="WPB85469.1"/>
    </source>
</evidence>
<dbReference type="RefSeq" id="WP_318649439.1">
    <property type="nucleotide sequence ID" value="NZ_CP137852.1"/>
</dbReference>
<organism evidence="2 3">
    <name type="scientific">Sediminicoccus rosea</name>
    <dbReference type="NCBI Taxonomy" id="1225128"/>
    <lineage>
        <taxon>Bacteria</taxon>
        <taxon>Pseudomonadati</taxon>
        <taxon>Pseudomonadota</taxon>
        <taxon>Alphaproteobacteria</taxon>
        <taxon>Acetobacterales</taxon>
        <taxon>Roseomonadaceae</taxon>
        <taxon>Sediminicoccus</taxon>
    </lineage>
</organism>
<dbReference type="EMBL" id="CP137852">
    <property type="protein sequence ID" value="WPB85469.1"/>
    <property type="molecule type" value="Genomic_DNA"/>
</dbReference>
<evidence type="ECO:0000259" key="1">
    <source>
        <dbReference type="Pfam" id="PF00583"/>
    </source>
</evidence>
<reference evidence="2 3" key="1">
    <citation type="submission" date="2023-11" db="EMBL/GenBank/DDBJ databases">
        <title>Arctic aerobic anoxygenic photoheterotroph Sediminicoccus rosea KRV36 adapts its photosynthesis to long days of polar summer.</title>
        <authorList>
            <person name="Tomasch J."/>
            <person name="Kopejtka K."/>
            <person name="Bily T."/>
            <person name="Gardiner A.T."/>
            <person name="Gardian Z."/>
            <person name="Shivaramu S."/>
            <person name="Koblizek M."/>
            <person name="Engelhardt F."/>
            <person name="Kaftan D."/>
        </authorList>
    </citation>
    <scope>NUCLEOTIDE SEQUENCE [LARGE SCALE GENOMIC DNA]</scope>
    <source>
        <strain evidence="2 3">R-30</strain>
    </source>
</reference>
<dbReference type="InterPro" id="IPR000182">
    <property type="entry name" value="GNAT_dom"/>
</dbReference>
<proteinExistence type="predicted"/>
<gene>
    <name evidence="2" type="ORF">R9Z33_01020</name>
</gene>
<dbReference type="Gene3D" id="3.40.630.30">
    <property type="match status" value="1"/>
</dbReference>
<accession>A0ABZ0PIC5</accession>
<keyword evidence="3" id="KW-1185">Reference proteome</keyword>
<protein>
    <recommendedName>
        <fullName evidence="1">N-acetyltransferase domain-containing protein</fullName>
    </recommendedName>
</protein>